<dbReference type="Proteomes" id="UP000007039">
    <property type="component" value="Chromosome"/>
</dbReference>
<dbReference type="InterPro" id="IPR000709">
    <property type="entry name" value="Leu_Ile_Val-bd"/>
</dbReference>
<name>E4TGC8_CALNY</name>
<dbReference type="eggNOG" id="COG0683">
    <property type="taxonomic scope" value="Bacteria"/>
</dbReference>
<keyword evidence="8" id="KW-1185">Reference proteome</keyword>
<evidence type="ECO:0000313" key="8">
    <source>
        <dbReference type="Proteomes" id="UP000007039"/>
    </source>
</evidence>
<reference evidence="7 8" key="2">
    <citation type="journal article" date="2011" name="Stand. Genomic Sci.">
        <title>Complete genome sequence of Calditerrivibrio nitroreducens type strain (Yu37-1).</title>
        <authorList>
            <person name="Pitluck S."/>
            <person name="Sikorski J."/>
            <person name="Zeytun A."/>
            <person name="Lapidus A."/>
            <person name="Nolan M."/>
            <person name="Lucas S."/>
            <person name="Hammon N."/>
            <person name="Deshpande S."/>
            <person name="Cheng J.F."/>
            <person name="Tapia R."/>
            <person name="Han C."/>
            <person name="Goodwin L."/>
            <person name="Liolios K."/>
            <person name="Pagani I."/>
            <person name="Ivanova N."/>
            <person name="Mavromatis K."/>
            <person name="Pati A."/>
            <person name="Chen A."/>
            <person name="Palaniappan K."/>
            <person name="Hauser L."/>
            <person name="Chang Y.J."/>
            <person name="Jeffries C.D."/>
            <person name="Detter J.C."/>
            <person name="Brambilla E."/>
            <person name="Djao O.D."/>
            <person name="Rohde M."/>
            <person name="Spring S."/>
            <person name="Goker M."/>
            <person name="Woyke T."/>
            <person name="Bristow J."/>
            <person name="Eisen J.A."/>
            <person name="Markowitz V."/>
            <person name="Hugenholtz P."/>
            <person name="Kyrpides N.C."/>
            <person name="Klenk H.P."/>
            <person name="Land M."/>
        </authorList>
    </citation>
    <scope>NUCLEOTIDE SEQUENCE [LARGE SCALE GENOMIC DNA]</scope>
    <source>
        <strain evidence="8">DSM 19672 / NBRC 101217 / Yu37-1</strain>
    </source>
</reference>
<evidence type="ECO:0000256" key="4">
    <source>
        <dbReference type="ARBA" id="ARBA00022970"/>
    </source>
</evidence>
<dbReference type="Pfam" id="PF13458">
    <property type="entry name" value="Peripla_BP_6"/>
    <property type="match status" value="1"/>
</dbReference>
<evidence type="ECO:0000313" key="7">
    <source>
        <dbReference type="EMBL" id="ADR18609.1"/>
    </source>
</evidence>
<dbReference type="HOGENOM" id="CLU_027128_6_2_0"/>
<dbReference type="STRING" id="768670.Calni_0698"/>
<gene>
    <name evidence="7" type="ordered locus">Calni_0698</name>
</gene>
<evidence type="ECO:0000256" key="5">
    <source>
        <dbReference type="SAM" id="SignalP"/>
    </source>
</evidence>
<dbReference type="Gene3D" id="3.40.50.2300">
    <property type="match status" value="2"/>
</dbReference>
<feature type="domain" description="Leucine-binding protein" evidence="6">
    <location>
        <begin position="27"/>
        <end position="362"/>
    </location>
</feature>
<dbReference type="PRINTS" id="PR00337">
    <property type="entry name" value="LEUILEVALBP"/>
</dbReference>
<accession>E4TGC8</accession>
<dbReference type="PANTHER" id="PTHR30483:SF6">
    <property type="entry name" value="PERIPLASMIC BINDING PROTEIN OF ABC TRANSPORTER FOR NATURAL AMINO ACIDS"/>
    <property type="match status" value="1"/>
</dbReference>
<organism evidence="7 8">
    <name type="scientific">Calditerrivibrio nitroreducens (strain DSM 19672 / NBRC 101217 / Yu37-1)</name>
    <dbReference type="NCBI Taxonomy" id="768670"/>
    <lineage>
        <taxon>Bacteria</taxon>
        <taxon>Pseudomonadati</taxon>
        <taxon>Deferribacterota</taxon>
        <taxon>Deferribacteres</taxon>
        <taxon>Deferribacterales</taxon>
        <taxon>Calditerrivibrionaceae</taxon>
    </lineage>
</organism>
<evidence type="ECO:0000256" key="3">
    <source>
        <dbReference type="ARBA" id="ARBA00022729"/>
    </source>
</evidence>
<dbReference type="GO" id="GO:0006865">
    <property type="term" value="P:amino acid transport"/>
    <property type="evidence" value="ECO:0007669"/>
    <property type="project" value="UniProtKB-KW"/>
</dbReference>
<feature type="chain" id="PRO_5003187078" evidence="5">
    <location>
        <begin position="23"/>
        <end position="380"/>
    </location>
</feature>
<sequence length="380" mass="40771" precursor="true">MKKTVISGIVAAMVTVGSMAYAAGELSLGIQGPETGNLATYGVKTLAGAKLAVDEINAKGGINGKTIKLINYDSRGDKAESANIIQRFINKDKVCGVIGEPTSGATFVIGPIANKASLPIISAGATADGVVEGKPFVFRDTLLDSDGAPATLKFLMDTKQWKNFVLITSVNNDYSVSMTKIFKNAAKKYGANIVSEQKVSDGDKDFSAQVTGLKNQKFDAIIYTGYYPEASLFLLELRKQGINTPIVGGDGLLSPDLWKVAKDAALGSIIYAGFSPEAKAKKIQEFVEKMKTRGEADMFSAQGYDAVYLFAEAMKKAKTTNCADPKQRKAIRDALASMPEFDGVSGKMKFDKEGNAIKKPFIQEVAKKANGEYYLKLLNE</sequence>
<keyword evidence="3 5" id="KW-0732">Signal</keyword>
<keyword evidence="4" id="KW-0029">Amino-acid transport</keyword>
<evidence type="ECO:0000256" key="2">
    <source>
        <dbReference type="ARBA" id="ARBA00022448"/>
    </source>
</evidence>
<dbReference type="OrthoDB" id="9791590at2"/>
<dbReference type="EMBL" id="CP002347">
    <property type="protein sequence ID" value="ADR18609.1"/>
    <property type="molecule type" value="Genomic_DNA"/>
</dbReference>
<keyword evidence="2" id="KW-0813">Transport</keyword>
<dbReference type="KEGG" id="cni:Calni_0698"/>
<evidence type="ECO:0000256" key="1">
    <source>
        <dbReference type="ARBA" id="ARBA00010062"/>
    </source>
</evidence>
<dbReference type="SUPFAM" id="SSF53822">
    <property type="entry name" value="Periplasmic binding protein-like I"/>
    <property type="match status" value="1"/>
</dbReference>
<reference key="1">
    <citation type="submission" date="2010-11" db="EMBL/GenBank/DDBJ databases">
        <title>The complete genome of chromosome of Calditerrivibrio nitroreducens DSM 19672.</title>
        <authorList>
            <consortium name="US DOE Joint Genome Institute (JGI-PGF)"/>
            <person name="Lucas S."/>
            <person name="Copeland A."/>
            <person name="Lapidus A."/>
            <person name="Bruce D."/>
            <person name="Goodwin L."/>
            <person name="Pitluck S."/>
            <person name="Kyrpides N."/>
            <person name="Mavromatis K."/>
            <person name="Ivanova N."/>
            <person name="Mikhailova N."/>
            <person name="Zeytun A."/>
            <person name="Brettin T."/>
            <person name="Detter J.C."/>
            <person name="Tapia R."/>
            <person name="Han C."/>
            <person name="Land M."/>
            <person name="Hauser L."/>
            <person name="Markowitz V."/>
            <person name="Cheng J.-F."/>
            <person name="Hugenholtz P."/>
            <person name="Woyke T."/>
            <person name="Wu D."/>
            <person name="Spring S."/>
            <person name="Schroeder M."/>
            <person name="Brambilla E."/>
            <person name="Klenk H.-P."/>
            <person name="Eisen J.A."/>
        </authorList>
    </citation>
    <scope>NUCLEOTIDE SEQUENCE [LARGE SCALE GENOMIC DNA]</scope>
    <source>
        <strain>DSM 19672</strain>
    </source>
</reference>
<evidence type="ECO:0000259" key="6">
    <source>
        <dbReference type="Pfam" id="PF13458"/>
    </source>
</evidence>
<dbReference type="RefSeq" id="WP_013450822.1">
    <property type="nucleotide sequence ID" value="NC_014758.1"/>
</dbReference>
<dbReference type="PANTHER" id="PTHR30483">
    <property type="entry name" value="LEUCINE-SPECIFIC-BINDING PROTEIN"/>
    <property type="match status" value="1"/>
</dbReference>
<protein>
    <submittedName>
        <fullName evidence="7">Extracellular ligand-binding receptor</fullName>
    </submittedName>
</protein>
<dbReference type="InterPro" id="IPR028081">
    <property type="entry name" value="Leu-bd"/>
</dbReference>
<dbReference type="InterPro" id="IPR028082">
    <property type="entry name" value="Peripla_BP_I"/>
</dbReference>
<proteinExistence type="inferred from homology"/>
<feature type="signal peptide" evidence="5">
    <location>
        <begin position="1"/>
        <end position="22"/>
    </location>
</feature>
<dbReference type="AlphaFoldDB" id="E4TGC8"/>
<keyword evidence="7" id="KW-0675">Receptor</keyword>
<dbReference type="InterPro" id="IPR051010">
    <property type="entry name" value="BCAA_transport"/>
</dbReference>
<dbReference type="CDD" id="cd06347">
    <property type="entry name" value="PBP1_ABC_LivK_ligand_binding-like"/>
    <property type="match status" value="1"/>
</dbReference>
<comment type="similarity">
    <text evidence="1">Belongs to the leucine-binding protein family.</text>
</comment>